<keyword evidence="3" id="KW-1185">Reference proteome</keyword>
<feature type="region of interest" description="Disordered" evidence="1">
    <location>
        <begin position="192"/>
        <end position="212"/>
    </location>
</feature>
<dbReference type="OrthoDB" id="4775454at2759"/>
<gene>
    <name evidence="2" type="ORF">E0Z10_g3100</name>
</gene>
<protein>
    <submittedName>
        <fullName evidence="2">Uncharacterized protein</fullName>
    </submittedName>
</protein>
<dbReference type="AlphaFoldDB" id="A0A4Z0Z1Q6"/>
<organism evidence="2 3">
    <name type="scientific">Xylaria hypoxylon</name>
    <dbReference type="NCBI Taxonomy" id="37992"/>
    <lineage>
        <taxon>Eukaryota</taxon>
        <taxon>Fungi</taxon>
        <taxon>Dikarya</taxon>
        <taxon>Ascomycota</taxon>
        <taxon>Pezizomycotina</taxon>
        <taxon>Sordariomycetes</taxon>
        <taxon>Xylariomycetidae</taxon>
        <taxon>Xylariales</taxon>
        <taxon>Xylariaceae</taxon>
        <taxon>Xylaria</taxon>
    </lineage>
</organism>
<accession>A0A4Z0Z1Q6</accession>
<evidence type="ECO:0000313" key="3">
    <source>
        <dbReference type="Proteomes" id="UP000297716"/>
    </source>
</evidence>
<reference evidence="2 3" key="1">
    <citation type="submission" date="2019-03" db="EMBL/GenBank/DDBJ databases">
        <title>Draft genome sequence of Xylaria hypoxylon DSM 108379, a ubiquitous saprotrophic-parasitic fungi on hardwood.</title>
        <authorList>
            <person name="Buettner E."/>
            <person name="Leonhardt S."/>
            <person name="Gebauer A.M."/>
            <person name="Liers C."/>
            <person name="Hofrichter M."/>
            <person name="Kellner H."/>
        </authorList>
    </citation>
    <scope>NUCLEOTIDE SEQUENCE [LARGE SCALE GENOMIC DNA]</scope>
    <source>
        <strain evidence="2 3">DSM 108379</strain>
    </source>
</reference>
<dbReference type="STRING" id="37992.A0A4Z0Z1Q6"/>
<feature type="compositionally biased region" description="Basic and acidic residues" evidence="1">
    <location>
        <begin position="326"/>
        <end position="340"/>
    </location>
</feature>
<feature type="region of interest" description="Disordered" evidence="1">
    <location>
        <begin position="324"/>
        <end position="343"/>
    </location>
</feature>
<name>A0A4Z0Z1Q6_9PEZI</name>
<dbReference type="EMBL" id="SKBN01000041">
    <property type="protein sequence ID" value="TGJ85651.1"/>
    <property type="molecule type" value="Genomic_DNA"/>
</dbReference>
<proteinExistence type="predicted"/>
<sequence>MTDASDSDASCDDDGMYNTSASELWDSFWPDSTESSSIYQQFQEYNFPLLQPEQRGDYLNVNPTRRQLSDADDDTIKIATREHYPQEEELVSPHDTIQPPPLQSTPKKSPVTYSVYPKPPVISMQRHPHPPRTSSLSFEPPSPPRRPSFLRCSRSSAGLKCGKSTHNVDSHFIAPSIISCSSVASLQQRSSTAGHTAASVPVSPAYPPPPTPKTLRPITSAFNLRDKARVHSNSRGPVSHNVTAPLAPLLPSPMPELLPTRPQVERFVSVFDLDSDTESETEAAGQSRSFAKRIARGLQKRSTIERRALAERKAVTSGLTALDAGSLDKDSEGNPRDSLSRKRGGSLGRIFGFIGM</sequence>
<evidence type="ECO:0000313" key="2">
    <source>
        <dbReference type="EMBL" id="TGJ85651.1"/>
    </source>
</evidence>
<evidence type="ECO:0000256" key="1">
    <source>
        <dbReference type="SAM" id="MobiDB-lite"/>
    </source>
</evidence>
<comment type="caution">
    <text evidence="2">The sequence shown here is derived from an EMBL/GenBank/DDBJ whole genome shotgun (WGS) entry which is preliminary data.</text>
</comment>
<feature type="region of interest" description="Disordered" evidence="1">
    <location>
        <begin position="83"/>
        <end position="148"/>
    </location>
</feature>
<dbReference type="Proteomes" id="UP000297716">
    <property type="component" value="Unassembled WGS sequence"/>
</dbReference>